<dbReference type="Gene3D" id="3.30.160.60">
    <property type="entry name" value="Classic Zinc Finger"/>
    <property type="match status" value="2"/>
</dbReference>
<dbReference type="EMBL" id="BLLK01000045">
    <property type="protein sequence ID" value="GFH51464.1"/>
    <property type="molecule type" value="Genomic_DNA"/>
</dbReference>
<dbReference type="GO" id="GO:0008270">
    <property type="term" value="F:zinc ion binding"/>
    <property type="evidence" value="ECO:0007669"/>
    <property type="project" value="UniProtKB-KW"/>
</dbReference>
<dbReference type="SMART" id="SM00355">
    <property type="entry name" value="ZnF_C2H2"/>
    <property type="match status" value="2"/>
</dbReference>
<dbReference type="PANTHER" id="PTHR24406">
    <property type="entry name" value="TRANSCRIPTIONAL REPRESSOR CTCFL-RELATED"/>
    <property type="match status" value="1"/>
</dbReference>
<dbReference type="InterPro" id="IPR036236">
    <property type="entry name" value="Znf_C2H2_sf"/>
</dbReference>
<dbReference type="GO" id="GO:0005634">
    <property type="term" value="C:nucleus"/>
    <property type="evidence" value="ECO:0007669"/>
    <property type="project" value="UniProtKB-SubCell"/>
</dbReference>
<evidence type="ECO:0000256" key="2">
    <source>
        <dbReference type="ARBA" id="ARBA00022723"/>
    </source>
</evidence>
<evidence type="ECO:0000256" key="4">
    <source>
        <dbReference type="ARBA" id="ARBA00022771"/>
    </source>
</evidence>
<feature type="domain" description="C2H2-type" evidence="8">
    <location>
        <begin position="51"/>
        <end position="73"/>
    </location>
</feature>
<protein>
    <recommendedName>
        <fullName evidence="8">C2H2-type domain-containing protein</fullName>
    </recommendedName>
</protein>
<keyword evidence="3" id="KW-0677">Repeat</keyword>
<dbReference type="InterPro" id="IPR050888">
    <property type="entry name" value="ZnF_C2H2-type_TF"/>
</dbReference>
<sequence length="183" mass="21191">MGRNCADCDYYLASSRFSSNQWRKGPGYSRCRECVAGDGYGNNTSTTSYSFQCHQCYREFPDNNQLQMHMQVHRPRTVSCPVCGDQRFKSNANAVAHVESGYCRGCRGRDNARQQIYEFAARQGMNQYMTETPMLTYGSHGTQYSQVPDLPYKCPECNKYFRQMSQLLQHRDAKHSQNRYLGY</sequence>
<dbReference type="InterPro" id="IPR013087">
    <property type="entry name" value="Znf_C2H2_type"/>
</dbReference>
<evidence type="ECO:0000256" key="6">
    <source>
        <dbReference type="ARBA" id="ARBA00023242"/>
    </source>
</evidence>
<accession>A0AAD3CVQ4</accession>
<keyword evidence="10" id="KW-1185">Reference proteome</keyword>
<reference evidence="9 10" key="1">
    <citation type="journal article" date="2021" name="Sci. Rep.">
        <title>The genome of the diatom Chaetoceros tenuissimus carries an ancient integrated fragment of an extant virus.</title>
        <authorList>
            <person name="Hongo Y."/>
            <person name="Kimura K."/>
            <person name="Takaki Y."/>
            <person name="Yoshida Y."/>
            <person name="Baba S."/>
            <person name="Kobayashi G."/>
            <person name="Nagasaki K."/>
            <person name="Hano T."/>
            <person name="Tomaru Y."/>
        </authorList>
    </citation>
    <scope>NUCLEOTIDE SEQUENCE [LARGE SCALE GENOMIC DNA]</scope>
    <source>
        <strain evidence="9 10">NIES-3715</strain>
    </source>
</reference>
<comment type="caution">
    <text evidence="9">The sequence shown here is derived from an EMBL/GenBank/DDBJ whole genome shotgun (WGS) entry which is preliminary data.</text>
</comment>
<evidence type="ECO:0000256" key="1">
    <source>
        <dbReference type="ARBA" id="ARBA00004123"/>
    </source>
</evidence>
<name>A0AAD3CVQ4_9STRA</name>
<feature type="domain" description="C2H2-type" evidence="8">
    <location>
        <begin position="152"/>
        <end position="180"/>
    </location>
</feature>
<keyword evidence="6" id="KW-0539">Nucleus</keyword>
<evidence type="ECO:0000256" key="3">
    <source>
        <dbReference type="ARBA" id="ARBA00022737"/>
    </source>
</evidence>
<dbReference type="PROSITE" id="PS00028">
    <property type="entry name" value="ZINC_FINGER_C2H2_1"/>
    <property type="match status" value="2"/>
</dbReference>
<evidence type="ECO:0000256" key="7">
    <source>
        <dbReference type="PROSITE-ProRule" id="PRU00042"/>
    </source>
</evidence>
<evidence type="ECO:0000313" key="10">
    <source>
        <dbReference type="Proteomes" id="UP001054902"/>
    </source>
</evidence>
<evidence type="ECO:0000259" key="8">
    <source>
        <dbReference type="PROSITE" id="PS50157"/>
    </source>
</evidence>
<keyword evidence="5" id="KW-0862">Zinc</keyword>
<comment type="subcellular location">
    <subcellularLocation>
        <location evidence="1">Nucleus</location>
    </subcellularLocation>
</comment>
<dbReference type="Proteomes" id="UP001054902">
    <property type="component" value="Unassembled WGS sequence"/>
</dbReference>
<dbReference type="FunFam" id="3.30.160.60:FF:000340">
    <property type="entry name" value="zinc finger protein 473 isoform X1"/>
    <property type="match status" value="1"/>
</dbReference>
<keyword evidence="2" id="KW-0479">Metal-binding</keyword>
<evidence type="ECO:0000256" key="5">
    <source>
        <dbReference type="ARBA" id="ARBA00022833"/>
    </source>
</evidence>
<dbReference type="SUPFAM" id="SSF57667">
    <property type="entry name" value="beta-beta-alpha zinc fingers"/>
    <property type="match status" value="2"/>
</dbReference>
<keyword evidence="4 7" id="KW-0863">Zinc-finger</keyword>
<dbReference type="Pfam" id="PF00096">
    <property type="entry name" value="zf-C2H2"/>
    <property type="match status" value="2"/>
</dbReference>
<dbReference type="PROSITE" id="PS50157">
    <property type="entry name" value="ZINC_FINGER_C2H2_2"/>
    <property type="match status" value="2"/>
</dbReference>
<evidence type="ECO:0000313" key="9">
    <source>
        <dbReference type="EMBL" id="GFH51464.1"/>
    </source>
</evidence>
<gene>
    <name evidence="9" type="ORF">CTEN210_07940</name>
</gene>
<dbReference type="AlphaFoldDB" id="A0AAD3CVQ4"/>
<proteinExistence type="predicted"/>
<organism evidence="9 10">
    <name type="scientific">Chaetoceros tenuissimus</name>
    <dbReference type="NCBI Taxonomy" id="426638"/>
    <lineage>
        <taxon>Eukaryota</taxon>
        <taxon>Sar</taxon>
        <taxon>Stramenopiles</taxon>
        <taxon>Ochrophyta</taxon>
        <taxon>Bacillariophyta</taxon>
        <taxon>Coscinodiscophyceae</taxon>
        <taxon>Chaetocerotophycidae</taxon>
        <taxon>Chaetocerotales</taxon>
        <taxon>Chaetocerotaceae</taxon>
        <taxon>Chaetoceros</taxon>
    </lineage>
</organism>